<dbReference type="PANTHER" id="PTHR24399:SF70">
    <property type="entry name" value="C2H2-TYPE DOMAIN-CONTAINING PROTEIN"/>
    <property type="match status" value="1"/>
</dbReference>
<feature type="domain" description="C2H2-type" evidence="8">
    <location>
        <begin position="236"/>
        <end position="264"/>
    </location>
</feature>
<proteinExistence type="predicted"/>
<dbReference type="OrthoDB" id="6077919at2759"/>
<evidence type="ECO:0000256" key="3">
    <source>
        <dbReference type="ARBA" id="ARBA00022737"/>
    </source>
</evidence>
<keyword evidence="4" id="KW-0862">Zinc</keyword>
<dbReference type="InterPro" id="IPR013087">
    <property type="entry name" value="Znf_C2H2_type"/>
</dbReference>
<feature type="compositionally biased region" description="Polar residues" evidence="7">
    <location>
        <begin position="21"/>
        <end position="33"/>
    </location>
</feature>
<evidence type="ECO:0000256" key="5">
    <source>
        <dbReference type="ARBA" id="ARBA00023242"/>
    </source>
</evidence>
<feature type="domain" description="C2H2-type" evidence="8">
    <location>
        <begin position="88"/>
        <end position="116"/>
    </location>
</feature>
<comment type="subcellular location">
    <subcellularLocation>
        <location evidence="1">Nucleus</location>
    </subcellularLocation>
</comment>
<feature type="domain" description="C2H2-type" evidence="8">
    <location>
        <begin position="265"/>
        <end position="294"/>
    </location>
</feature>
<protein>
    <recommendedName>
        <fullName evidence="8">C2H2-type domain-containing protein</fullName>
    </recommendedName>
</protein>
<keyword evidence="3" id="KW-0677">Repeat</keyword>
<organism evidence="9 10">
    <name type="scientific">Allacma fusca</name>
    <dbReference type="NCBI Taxonomy" id="39272"/>
    <lineage>
        <taxon>Eukaryota</taxon>
        <taxon>Metazoa</taxon>
        <taxon>Ecdysozoa</taxon>
        <taxon>Arthropoda</taxon>
        <taxon>Hexapoda</taxon>
        <taxon>Collembola</taxon>
        <taxon>Symphypleona</taxon>
        <taxon>Sminthuridae</taxon>
        <taxon>Allacma</taxon>
    </lineage>
</organism>
<dbReference type="PROSITE" id="PS00028">
    <property type="entry name" value="ZINC_FINGER_C2H2_1"/>
    <property type="match status" value="6"/>
</dbReference>
<evidence type="ECO:0000313" key="9">
    <source>
        <dbReference type="EMBL" id="CAG7723032.1"/>
    </source>
</evidence>
<evidence type="ECO:0000256" key="1">
    <source>
        <dbReference type="ARBA" id="ARBA00004123"/>
    </source>
</evidence>
<feature type="domain" description="C2H2-type" evidence="8">
    <location>
        <begin position="119"/>
        <end position="147"/>
    </location>
</feature>
<comment type="caution">
    <text evidence="9">The sequence shown here is derived from an EMBL/GenBank/DDBJ whole genome shotgun (WGS) entry which is preliminary data.</text>
</comment>
<dbReference type="AlphaFoldDB" id="A0A8J2NRG2"/>
<gene>
    <name evidence="9" type="ORF">AFUS01_LOCUS12139</name>
</gene>
<dbReference type="GO" id="GO:0001227">
    <property type="term" value="F:DNA-binding transcription repressor activity, RNA polymerase II-specific"/>
    <property type="evidence" value="ECO:0007669"/>
    <property type="project" value="TreeGrafter"/>
</dbReference>
<evidence type="ECO:0000256" key="2">
    <source>
        <dbReference type="ARBA" id="ARBA00022723"/>
    </source>
</evidence>
<dbReference type="PANTHER" id="PTHR24399">
    <property type="entry name" value="ZINC FINGER AND BTB DOMAIN-CONTAINING"/>
    <property type="match status" value="1"/>
</dbReference>
<feature type="domain" description="C2H2-type" evidence="8">
    <location>
        <begin position="148"/>
        <end position="176"/>
    </location>
</feature>
<feature type="compositionally biased region" description="Basic residues" evidence="7">
    <location>
        <begin position="9"/>
        <end position="20"/>
    </location>
</feature>
<reference evidence="9" key="1">
    <citation type="submission" date="2021-06" db="EMBL/GenBank/DDBJ databases">
        <authorList>
            <person name="Hodson N. C."/>
            <person name="Mongue J. A."/>
            <person name="Jaron S. K."/>
        </authorList>
    </citation>
    <scope>NUCLEOTIDE SEQUENCE</scope>
</reference>
<feature type="region of interest" description="Disordered" evidence="7">
    <location>
        <begin position="1"/>
        <end position="53"/>
    </location>
</feature>
<dbReference type="GO" id="GO:0005654">
    <property type="term" value="C:nucleoplasm"/>
    <property type="evidence" value="ECO:0007669"/>
    <property type="project" value="TreeGrafter"/>
</dbReference>
<sequence length="296" mass="34361">MDTEIGPKRNNRYNLRRKFKSTSNSLVVNVSDNDSTEDYQPEPEPPEEPGPLSEDQLKCEFCPKIFESKDLLEEHICDTHVVDKIGIHKCEFCPKIFKSKDALGKHISLTHVLDNDEKHKCEFCPKVCTNRYLLEKHICDTHVVDKEFQCTKCSKNFISKNKLDSHVLSRHAKRKNQGVKCPICGRAFQRKSDLSKHAFIHADEKPFKCDFCPKTFILRADCGLHMANRHGGEKPFKCPVCAKAFFHERDLLIDHLPYHSEERNFECDKCVAAFKTKRCLRQHVKKFCHARKTDKS</sequence>
<keyword evidence="2" id="KW-0479">Metal-binding</keyword>
<keyword evidence="10" id="KW-1185">Reference proteome</keyword>
<feature type="compositionally biased region" description="Acidic residues" evidence="7">
    <location>
        <begin position="34"/>
        <end position="47"/>
    </location>
</feature>
<feature type="domain" description="C2H2-type" evidence="8">
    <location>
        <begin position="179"/>
        <end position="206"/>
    </location>
</feature>
<name>A0A8J2NRG2_9HEXA</name>
<evidence type="ECO:0000256" key="7">
    <source>
        <dbReference type="SAM" id="MobiDB-lite"/>
    </source>
</evidence>
<dbReference type="EMBL" id="CAJVCH010094899">
    <property type="protein sequence ID" value="CAG7723032.1"/>
    <property type="molecule type" value="Genomic_DNA"/>
</dbReference>
<keyword evidence="6" id="KW-0863">Zinc-finger</keyword>
<evidence type="ECO:0000313" key="10">
    <source>
        <dbReference type="Proteomes" id="UP000708208"/>
    </source>
</evidence>
<dbReference type="Pfam" id="PF00096">
    <property type="entry name" value="zf-C2H2"/>
    <property type="match status" value="3"/>
</dbReference>
<feature type="domain" description="C2H2-type" evidence="8">
    <location>
        <begin position="57"/>
        <end position="85"/>
    </location>
</feature>
<evidence type="ECO:0000259" key="8">
    <source>
        <dbReference type="PROSITE" id="PS50157"/>
    </source>
</evidence>
<evidence type="ECO:0000256" key="4">
    <source>
        <dbReference type="ARBA" id="ARBA00022833"/>
    </source>
</evidence>
<accession>A0A8J2NRG2</accession>
<dbReference type="GO" id="GO:0000978">
    <property type="term" value="F:RNA polymerase II cis-regulatory region sequence-specific DNA binding"/>
    <property type="evidence" value="ECO:0007669"/>
    <property type="project" value="TreeGrafter"/>
</dbReference>
<dbReference type="GO" id="GO:0008270">
    <property type="term" value="F:zinc ion binding"/>
    <property type="evidence" value="ECO:0007669"/>
    <property type="project" value="UniProtKB-KW"/>
</dbReference>
<dbReference type="Proteomes" id="UP000708208">
    <property type="component" value="Unassembled WGS sequence"/>
</dbReference>
<keyword evidence="5" id="KW-0539">Nucleus</keyword>
<evidence type="ECO:0000256" key="6">
    <source>
        <dbReference type="PROSITE-ProRule" id="PRU00042"/>
    </source>
</evidence>
<dbReference type="SMART" id="SM00355">
    <property type="entry name" value="ZnF_C2H2"/>
    <property type="match status" value="8"/>
</dbReference>
<feature type="domain" description="C2H2-type" evidence="8">
    <location>
        <begin position="207"/>
        <end position="235"/>
    </location>
</feature>
<dbReference type="PROSITE" id="PS50157">
    <property type="entry name" value="ZINC_FINGER_C2H2_2"/>
    <property type="match status" value="8"/>
</dbReference>